<evidence type="ECO:0000256" key="1">
    <source>
        <dbReference type="ARBA" id="ARBA00004273"/>
    </source>
</evidence>
<dbReference type="GO" id="GO:0045277">
    <property type="term" value="C:respiratory chain complex IV"/>
    <property type="evidence" value="ECO:0007669"/>
    <property type="project" value="InterPro"/>
</dbReference>
<dbReference type="InterPro" id="IPR039297">
    <property type="entry name" value="COX7a"/>
</dbReference>
<gene>
    <name evidence="7" type="ORF">PoB_006202900</name>
</gene>
<reference evidence="7 8" key="1">
    <citation type="journal article" date="2021" name="Elife">
        <title>Chloroplast acquisition without the gene transfer in kleptoplastic sea slugs, Plakobranchus ocellatus.</title>
        <authorList>
            <person name="Maeda T."/>
            <person name="Takahashi S."/>
            <person name="Yoshida T."/>
            <person name="Shimamura S."/>
            <person name="Takaki Y."/>
            <person name="Nagai Y."/>
            <person name="Toyoda A."/>
            <person name="Suzuki Y."/>
            <person name="Arimoto A."/>
            <person name="Ishii H."/>
            <person name="Satoh N."/>
            <person name="Nishiyama T."/>
            <person name="Hasebe M."/>
            <person name="Maruyama T."/>
            <person name="Minagawa J."/>
            <person name="Obokata J."/>
            <person name="Shigenobu S."/>
        </authorList>
    </citation>
    <scope>NUCLEOTIDE SEQUENCE [LARGE SCALE GENOMIC DNA]</scope>
</reference>
<evidence type="ECO:0000313" key="8">
    <source>
        <dbReference type="Proteomes" id="UP000735302"/>
    </source>
</evidence>
<keyword evidence="5 6" id="KW-0472">Membrane</keyword>
<keyword evidence="6" id="KW-0812">Transmembrane</keyword>
<evidence type="ECO:0000313" key="7">
    <source>
        <dbReference type="EMBL" id="GFO35524.1"/>
    </source>
</evidence>
<keyword evidence="8" id="KW-1185">Reference proteome</keyword>
<dbReference type="Pfam" id="PF02238">
    <property type="entry name" value="COX7a"/>
    <property type="match status" value="1"/>
</dbReference>
<dbReference type="GO" id="GO:0005743">
    <property type="term" value="C:mitochondrial inner membrane"/>
    <property type="evidence" value="ECO:0007669"/>
    <property type="project" value="UniProtKB-SubCell"/>
</dbReference>
<evidence type="ECO:0000256" key="2">
    <source>
        <dbReference type="ARBA" id="ARBA00009331"/>
    </source>
</evidence>
<sequence length="90" mass="10235">MLGRVFLRRMSSLAEPLAKPGKGTYKVPNNPRYKKLMEKQTVFCRDDGLLVWQKLPSDMMMYYATVGLVAVGTVLTFDVLRRLATPPKND</sequence>
<organism evidence="7 8">
    <name type="scientific">Plakobranchus ocellatus</name>
    <dbReference type="NCBI Taxonomy" id="259542"/>
    <lineage>
        <taxon>Eukaryota</taxon>
        <taxon>Metazoa</taxon>
        <taxon>Spiralia</taxon>
        <taxon>Lophotrochozoa</taxon>
        <taxon>Mollusca</taxon>
        <taxon>Gastropoda</taxon>
        <taxon>Heterobranchia</taxon>
        <taxon>Euthyneura</taxon>
        <taxon>Panpulmonata</taxon>
        <taxon>Sacoglossa</taxon>
        <taxon>Placobranchoidea</taxon>
        <taxon>Plakobranchidae</taxon>
        <taxon>Plakobranchus</taxon>
    </lineage>
</organism>
<dbReference type="SUPFAM" id="SSF81419">
    <property type="entry name" value="Mitochondrial cytochrome c oxidase subunit VIIa"/>
    <property type="match status" value="1"/>
</dbReference>
<keyword evidence="4" id="KW-0496">Mitochondrion</keyword>
<dbReference type="EMBL" id="BLXT01006999">
    <property type="protein sequence ID" value="GFO35524.1"/>
    <property type="molecule type" value="Genomic_DNA"/>
</dbReference>
<dbReference type="GO" id="GO:0006123">
    <property type="term" value="P:mitochondrial electron transport, cytochrome c to oxygen"/>
    <property type="evidence" value="ECO:0007669"/>
    <property type="project" value="InterPro"/>
</dbReference>
<dbReference type="InterPro" id="IPR036539">
    <property type="entry name" value="Cyt_c_oxidase_su7a_sf"/>
</dbReference>
<evidence type="ECO:0000256" key="4">
    <source>
        <dbReference type="ARBA" id="ARBA00023128"/>
    </source>
</evidence>
<keyword evidence="3" id="KW-0999">Mitochondrion inner membrane</keyword>
<comment type="subcellular location">
    <subcellularLocation>
        <location evidence="1">Mitochondrion inner membrane</location>
    </subcellularLocation>
</comment>
<comment type="similarity">
    <text evidence="2">Belongs to the cytochrome c oxidase VIIa family.</text>
</comment>
<keyword evidence="6" id="KW-1133">Transmembrane helix</keyword>
<protein>
    <submittedName>
        <fullName evidence="7">Uncharacterized protein</fullName>
    </submittedName>
</protein>
<proteinExistence type="inferred from homology"/>
<accession>A0AAV4CUD2</accession>
<feature type="transmembrane region" description="Helical" evidence="6">
    <location>
        <begin position="60"/>
        <end position="80"/>
    </location>
</feature>
<evidence type="ECO:0000256" key="3">
    <source>
        <dbReference type="ARBA" id="ARBA00022792"/>
    </source>
</evidence>
<name>A0AAV4CUD2_9GAST</name>
<dbReference type="Proteomes" id="UP000735302">
    <property type="component" value="Unassembled WGS sequence"/>
</dbReference>
<dbReference type="AlphaFoldDB" id="A0AAV4CUD2"/>
<dbReference type="Gene3D" id="4.10.91.10">
    <property type="entry name" value="Cytochrome c oxidase, subunit VIIa"/>
    <property type="match status" value="1"/>
</dbReference>
<comment type="caution">
    <text evidence="7">The sequence shown here is derived from an EMBL/GenBank/DDBJ whole genome shotgun (WGS) entry which is preliminary data.</text>
</comment>
<evidence type="ECO:0000256" key="5">
    <source>
        <dbReference type="ARBA" id="ARBA00023136"/>
    </source>
</evidence>
<evidence type="ECO:0000256" key="6">
    <source>
        <dbReference type="SAM" id="Phobius"/>
    </source>
</evidence>